<dbReference type="PANTHER" id="PTHR11439">
    <property type="entry name" value="GAG-POL-RELATED RETROTRANSPOSON"/>
    <property type="match status" value="1"/>
</dbReference>
<feature type="compositionally biased region" description="Basic residues" evidence="3">
    <location>
        <begin position="234"/>
        <end position="245"/>
    </location>
</feature>
<comment type="caution">
    <text evidence="5">The sequence shown here is derived from an EMBL/GenBank/DDBJ whole genome shotgun (WGS) entry which is preliminary data.</text>
</comment>
<keyword evidence="1" id="KW-0378">Hydrolase</keyword>
<name>A0A0W0FRY2_MONRR</name>
<keyword evidence="2" id="KW-0694">RNA-binding</keyword>
<dbReference type="PANTHER" id="PTHR11439:SF467">
    <property type="entry name" value="INTEGRASE CATALYTIC DOMAIN-CONTAINING PROTEIN"/>
    <property type="match status" value="1"/>
</dbReference>
<dbReference type="Gene3D" id="3.30.420.10">
    <property type="entry name" value="Ribonuclease H-like superfamily/Ribonuclease H"/>
    <property type="match status" value="1"/>
</dbReference>
<dbReference type="InterPro" id="IPR054722">
    <property type="entry name" value="PolX-like_BBD"/>
</dbReference>
<dbReference type="Pfam" id="PF22936">
    <property type="entry name" value="Pol_BBD"/>
    <property type="match status" value="1"/>
</dbReference>
<keyword evidence="1" id="KW-0064">Aspartyl protease</keyword>
<dbReference type="InterPro" id="IPR012337">
    <property type="entry name" value="RNaseH-like_sf"/>
</dbReference>
<accession>A0A0W0FRY2</accession>
<dbReference type="eggNOG" id="KOG0017">
    <property type="taxonomic scope" value="Eukaryota"/>
</dbReference>
<dbReference type="SUPFAM" id="SSF56672">
    <property type="entry name" value="DNA/RNA polymerases"/>
    <property type="match status" value="1"/>
</dbReference>
<dbReference type="GO" id="GO:0004190">
    <property type="term" value="F:aspartic-type endopeptidase activity"/>
    <property type="evidence" value="ECO:0007669"/>
    <property type="project" value="UniProtKB-KW"/>
</dbReference>
<organism evidence="5 6">
    <name type="scientific">Moniliophthora roreri</name>
    <name type="common">Frosty pod rot fungus</name>
    <name type="synonym">Monilia roreri</name>
    <dbReference type="NCBI Taxonomy" id="221103"/>
    <lineage>
        <taxon>Eukaryota</taxon>
        <taxon>Fungi</taxon>
        <taxon>Dikarya</taxon>
        <taxon>Basidiomycota</taxon>
        <taxon>Agaricomycotina</taxon>
        <taxon>Agaricomycetes</taxon>
        <taxon>Agaricomycetidae</taxon>
        <taxon>Agaricales</taxon>
        <taxon>Marasmiineae</taxon>
        <taxon>Marasmiaceae</taxon>
        <taxon>Moniliophthora</taxon>
    </lineage>
</organism>
<evidence type="ECO:0000313" key="5">
    <source>
        <dbReference type="EMBL" id="KTB38906.1"/>
    </source>
</evidence>
<dbReference type="GO" id="GO:0005634">
    <property type="term" value="C:nucleus"/>
    <property type="evidence" value="ECO:0007669"/>
    <property type="project" value="UniProtKB-ARBA"/>
</dbReference>
<dbReference type="GO" id="GO:0003723">
    <property type="term" value="F:RNA binding"/>
    <property type="evidence" value="ECO:0007669"/>
    <property type="project" value="UniProtKB-KW"/>
</dbReference>
<feature type="compositionally biased region" description="Low complexity" evidence="3">
    <location>
        <begin position="691"/>
        <end position="705"/>
    </location>
</feature>
<dbReference type="CDD" id="cd09272">
    <property type="entry name" value="RNase_HI_RT_Ty1"/>
    <property type="match status" value="1"/>
</dbReference>
<dbReference type="PROSITE" id="PS50994">
    <property type="entry name" value="INTEGRASE"/>
    <property type="match status" value="1"/>
</dbReference>
<protein>
    <submittedName>
        <fullName evidence="5">Putative gag-pol protein</fullName>
    </submittedName>
</protein>
<dbReference type="Proteomes" id="UP000054988">
    <property type="component" value="Unassembled WGS sequence"/>
</dbReference>
<proteinExistence type="predicted"/>
<evidence type="ECO:0000256" key="1">
    <source>
        <dbReference type="ARBA" id="ARBA00022750"/>
    </source>
</evidence>
<feature type="domain" description="Integrase catalytic" evidence="4">
    <location>
        <begin position="526"/>
        <end position="701"/>
    </location>
</feature>
<dbReference type="EMBL" id="LATX01001719">
    <property type="protein sequence ID" value="KTB38906.1"/>
    <property type="molecule type" value="Genomic_DNA"/>
</dbReference>
<evidence type="ECO:0000313" key="6">
    <source>
        <dbReference type="Proteomes" id="UP000054988"/>
    </source>
</evidence>
<evidence type="ECO:0000256" key="3">
    <source>
        <dbReference type="SAM" id="MobiDB-lite"/>
    </source>
</evidence>
<gene>
    <name evidence="5" type="ORF">WG66_8513</name>
</gene>
<keyword evidence="1" id="KW-0645">Protease</keyword>
<feature type="compositionally biased region" description="Pro residues" evidence="3">
    <location>
        <begin position="706"/>
        <end position="715"/>
    </location>
</feature>
<dbReference type="SUPFAM" id="SSF53098">
    <property type="entry name" value="Ribonuclease H-like"/>
    <property type="match status" value="1"/>
</dbReference>
<feature type="region of interest" description="Disordered" evidence="3">
    <location>
        <begin position="734"/>
        <end position="753"/>
    </location>
</feature>
<dbReference type="InterPro" id="IPR043502">
    <property type="entry name" value="DNA/RNA_pol_sf"/>
</dbReference>
<dbReference type="InterPro" id="IPR001584">
    <property type="entry name" value="Integrase_cat-core"/>
</dbReference>
<dbReference type="InterPro" id="IPR036397">
    <property type="entry name" value="RNaseH_sf"/>
</dbReference>
<evidence type="ECO:0000256" key="2">
    <source>
        <dbReference type="ARBA" id="ARBA00022884"/>
    </source>
</evidence>
<feature type="region of interest" description="Disordered" evidence="3">
    <location>
        <begin position="218"/>
        <end position="255"/>
    </location>
</feature>
<dbReference type="InterPro" id="IPR013103">
    <property type="entry name" value="RVT_2"/>
</dbReference>
<feature type="compositionally biased region" description="Polar residues" evidence="3">
    <location>
        <begin position="740"/>
        <end position="751"/>
    </location>
</feature>
<dbReference type="AlphaFoldDB" id="A0A0W0FRY2"/>
<evidence type="ECO:0000259" key="4">
    <source>
        <dbReference type="PROSITE" id="PS50994"/>
    </source>
</evidence>
<dbReference type="Pfam" id="PF14223">
    <property type="entry name" value="Retrotran_gag_2"/>
    <property type="match status" value="1"/>
</dbReference>
<dbReference type="GO" id="GO:0015074">
    <property type="term" value="P:DNA integration"/>
    <property type="evidence" value="ECO:0007669"/>
    <property type="project" value="InterPro"/>
</dbReference>
<sequence>MSTSPSPPPLPPPRPSTSMSEVKATWEAGQNDIQHFTTLKPLVNHDNYVYWSSLVEKSLRLTDVYDIVVDGIPKPSDLKSTEYANWVKKDNHAQVYLMQCIDESFVMQVGSLSSSHEIWLALKQVGEQKGSGMLMYWMQHLITPLSSGSDIEEHLKSFQECLSMLKKLDFDVPSYLEAALLLATLSANPKDSQSWYSFIHAQSVNKETKLSDIVSSIKGGHTKSHCTKPGGGRAGKKNKKKGKGGKSKEKAYAAEDSGGEEVSNVVLADLDLALNDASFHYDASTVNSPSTHSHSTASDEAYLASMSSGSKFFIIDSGSSTHLHSSRSDFATYSATPGVITGVGQGKLPIMGRGEAHIPAKSKAGHSSKVKLKHMAFVPDASASLISVARMDEDGCYTIFGNGKSLCFQLNDSGELLCHLSASENVVFTGTKNYQRLYTLDSPDLSTPDVVFLTREYASTLEELHVKLTHLSYSILIPMLKAGLIDGVKISDKELNSQPPICEPCIKGKMTQISFHSQKECYTEFLGLIHSNLWEAPIISHNGNRYVITFNDNSSGTHWSYFLKWKTANEVSSMIKEWIWKIEHLTGQKLKCFHSDGGGEYVNASLRDWFWLKSITFTWTSAHTPEQNGVSERFNHTSAGLVHTMLIDSKLPPFLWNEAYDEGEYKQLYDMFTGLQSNNADSVSIDDDSIDTPSAPSASPSASDPVKPPPSPCPKAMPKSWPDPSVPPLRTCRAAAKEATASSGGDTQPKTSHAAVLSVGDNPQTLAQALNSPEHKYWVEAIEEELQHLAGTETYELPTGTKWVFNIKWDEQGHIVEHCARLVAQGFSQIPSVDFWDTYVPVAHIESICAISGLAATLNWEIHVVNVKSAFLNSEIPVDQPAYVAQPPGYVVKRKENYVWLLCKALYGLHQSAFLWYQKLKEILITLGFKPCLSDPCVFVHHTEKGTVIITSHVDDLSLFASSKSILDEFKSNLSKHVVISDKGEISQLLGMTVTRDRAARTISFNQSLYIDSIVECFGLGSARPSPTPIAHSTKLSKTQSPTTLEEQSMMAKVPYQSAVGSIMHAAVMTRPDISHACQRVAQFMQNPGEAHWTTVKQIIQYLKGTRNLSLTLGVSGYALFLGRGCFSWRSRKQTATASSTSEAEYYAAYLCGHEVIWFHQLMEQIGFPLEAPTPFYVDSQAAIANMNSEQINGSNKHVKVSYYWIHEAVIEDQHIVTVNVPSQDNCADIFTKSFAGPAHSRLVQMLGLEVVGTC</sequence>
<dbReference type="Pfam" id="PF07727">
    <property type="entry name" value="RVT_2"/>
    <property type="match status" value="1"/>
</dbReference>
<reference evidence="5 6" key="1">
    <citation type="submission" date="2015-12" db="EMBL/GenBank/DDBJ databases">
        <title>Draft genome sequence of Moniliophthora roreri, the causal agent of frosty pod rot of cacao.</title>
        <authorList>
            <person name="Aime M.C."/>
            <person name="Diaz-Valderrama J.R."/>
            <person name="Kijpornyongpan T."/>
            <person name="Phillips-Mora W."/>
        </authorList>
    </citation>
    <scope>NUCLEOTIDE SEQUENCE [LARGE SCALE GENOMIC DNA]</scope>
    <source>
        <strain evidence="5 6">MCA 2952</strain>
    </source>
</reference>
<feature type="region of interest" description="Disordered" evidence="3">
    <location>
        <begin position="680"/>
        <end position="729"/>
    </location>
</feature>